<evidence type="ECO:0000259" key="1">
    <source>
        <dbReference type="Pfam" id="PF01068"/>
    </source>
</evidence>
<dbReference type="Pfam" id="PF01068">
    <property type="entry name" value="DNA_ligase_A_M"/>
    <property type="match status" value="1"/>
</dbReference>
<comment type="caution">
    <text evidence="2">The sequence shown here is derived from an EMBL/GenBank/DDBJ whole genome shotgun (WGS) entry which is preliminary data.</text>
</comment>
<dbReference type="Proteomes" id="UP000608154">
    <property type="component" value="Unassembled WGS sequence"/>
</dbReference>
<feature type="domain" description="ATP-dependent DNA ligase family profile" evidence="1">
    <location>
        <begin position="14"/>
        <end position="208"/>
    </location>
</feature>
<dbReference type="GO" id="GO:0003910">
    <property type="term" value="F:DNA ligase (ATP) activity"/>
    <property type="evidence" value="ECO:0007669"/>
    <property type="project" value="InterPro"/>
</dbReference>
<dbReference type="GO" id="GO:0005524">
    <property type="term" value="F:ATP binding"/>
    <property type="evidence" value="ECO:0007669"/>
    <property type="project" value="InterPro"/>
</dbReference>
<organism evidence="2 3">
    <name type="scientific">Novosphingobium endophyticum</name>
    <dbReference type="NCBI Taxonomy" id="1955250"/>
    <lineage>
        <taxon>Bacteria</taxon>
        <taxon>Pseudomonadati</taxon>
        <taxon>Pseudomonadota</taxon>
        <taxon>Alphaproteobacteria</taxon>
        <taxon>Sphingomonadales</taxon>
        <taxon>Sphingomonadaceae</taxon>
        <taxon>Novosphingobium</taxon>
    </lineage>
</organism>
<sequence>MSTALCQLAQDYLGIMPAGGMLGEVKINGWRCLYFRGIDGQPRLWSRNGIPLEGADHILHRLRLIEEAAGEPIMLDGEIQVDGTLAATKAWFERGWKRGGEAGVLHLFDAMPLPAWRAGGWERPLLERKEWLRTIVGAVDEPWDWRPRSAGRDDPECVQVMTDTWIFDEAHAIQESYRVWAIGGEGIVLKDPASPYRRLRCSAWQKCKQENMSKLVGCKAA</sequence>
<proteinExistence type="predicted"/>
<evidence type="ECO:0000313" key="2">
    <source>
        <dbReference type="EMBL" id="GGB87957.1"/>
    </source>
</evidence>
<dbReference type="SUPFAM" id="SSF56091">
    <property type="entry name" value="DNA ligase/mRNA capping enzyme, catalytic domain"/>
    <property type="match status" value="1"/>
</dbReference>
<dbReference type="EMBL" id="BMHK01000001">
    <property type="protein sequence ID" value="GGB87957.1"/>
    <property type="molecule type" value="Genomic_DNA"/>
</dbReference>
<dbReference type="GO" id="GO:0006310">
    <property type="term" value="P:DNA recombination"/>
    <property type="evidence" value="ECO:0007669"/>
    <property type="project" value="InterPro"/>
</dbReference>
<reference evidence="2" key="1">
    <citation type="journal article" date="2014" name="Int. J. Syst. Evol. Microbiol.">
        <title>Complete genome sequence of Corynebacterium casei LMG S-19264T (=DSM 44701T), isolated from a smear-ripened cheese.</title>
        <authorList>
            <consortium name="US DOE Joint Genome Institute (JGI-PGF)"/>
            <person name="Walter F."/>
            <person name="Albersmeier A."/>
            <person name="Kalinowski J."/>
            <person name="Ruckert C."/>
        </authorList>
    </citation>
    <scope>NUCLEOTIDE SEQUENCE</scope>
    <source>
        <strain evidence="2">CGMCC 1.15095</strain>
    </source>
</reference>
<dbReference type="GO" id="GO:0006281">
    <property type="term" value="P:DNA repair"/>
    <property type="evidence" value="ECO:0007669"/>
    <property type="project" value="InterPro"/>
</dbReference>
<reference evidence="2" key="2">
    <citation type="submission" date="2020-09" db="EMBL/GenBank/DDBJ databases">
        <authorList>
            <person name="Sun Q."/>
            <person name="Zhou Y."/>
        </authorList>
    </citation>
    <scope>NUCLEOTIDE SEQUENCE</scope>
    <source>
        <strain evidence="2">CGMCC 1.15095</strain>
    </source>
</reference>
<dbReference type="Gene3D" id="3.30.470.30">
    <property type="entry name" value="DNA ligase/mRNA capping enzyme"/>
    <property type="match status" value="1"/>
</dbReference>
<dbReference type="InterPro" id="IPR012310">
    <property type="entry name" value="DNA_ligase_ATP-dep_cent"/>
</dbReference>
<dbReference type="AlphaFoldDB" id="A0A916TPP0"/>
<gene>
    <name evidence="2" type="ORF">GCM10011494_02870</name>
</gene>
<evidence type="ECO:0000313" key="3">
    <source>
        <dbReference type="Proteomes" id="UP000608154"/>
    </source>
</evidence>
<protein>
    <recommendedName>
        <fullName evidence="1">ATP-dependent DNA ligase family profile domain-containing protein</fullName>
    </recommendedName>
</protein>
<name>A0A916TPP0_9SPHN</name>
<accession>A0A916TPP0</accession>
<keyword evidence="3" id="KW-1185">Reference proteome</keyword>